<dbReference type="SUPFAM" id="SSF52540">
    <property type="entry name" value="P-loop containing nucleoside triphosphate hydrolases"/>
    <property type="match status" value="1"/>
</dbReference>
<dbReference type="PANTHER" id="PTHR13696:SF96">
    <property type="entry name" value="COBQ_COBB_MIND_PARA NUCLEOTIDE BINDING DOMAIN-CONTAINING PROTEIN"/>
    <property type="match status" value="1"/>
</dbReference>
<dbReference type="AlphaFoldDB" id="A0A501XLR1"/>
<sequence length="276" mass="30081">MSGPNLVGSRGRKGPHVIVLGNEKGGSGKSTTAVHLALALAQSGIRLAVADLDHRQQSTARYFENRRNWAERMGIELSSVPVTVLGDGSTGALDTLVRADLDAVVIDTPGRDSEIGRAAIARADTLITPINDSFIDFDLLGQVDPETYKVVRPSFYAELVWKARQERAKLDGGQVDWIVVRNRLSTLEARNRRRVGTALEELSKRIGFRVAPGFSERVIYRELFPRGLTLLDMEHLEASVSHVAARAELRELIAALQLPLAPADSGETEPSREAAA</sequence>
<reference evidence="1 2" key="1">
    <citation type="submission" date="2019-06" db="EMBL/GenBank/DDBJ databases">
        <authorList>
            <person name="Lee I."/>
            <person name="Jang G.I."/>
            <person name="Hwang C.Y."/>
        </authorList>
    </citation>
    <scope>NUCLEOTIDE SEQUENCE [LARGE SCALE GENOMIC DNA]</scope>
    <source>
        <strain evidence="1 2">PAMC 28131</strain>
    </source>
</reference>
<evidence type="ECO:0000313" key="1">
    <source>
        <dbReference type="EMBL" id="TPE61233.1"/>
    </source>
</evidence>
<dbReference type="InterPro" id="IPR015223">
    <property type="entry name" value="MipZ"/>
</dbReference>
<dbReference type="PANTHER" id="PTHR13696">
    <property type="entry name" value="P-LOOP CONTAINING NUCLEOSIDE TRIPHOSPHATE HYDROLASE"/>
    <property type="match status" value="1"/>
</dbReference>
<dbReference type="InterPro" id="IPR050678">
    <property type="entry name" value="DNA_Partitioning_ATPase"/>
</dbReference>
<accession>A0A501XLR1</accession>
<name>A0A501XLR1_9SPHN</name>
<dbReference type="Gene3D" id="3.40.50.300">
    <property type="entry name" value="P-loop containing nucleotide triphosphate hydrolases"/>
    <property type="match status" value="1"/>
</dbReference>
<proteinExistence type="predicted"/>
<dbReference type="CDD" id="cd02042">
    <property type="entry name" value="ParAB_family"/>
    <property type="match status" value="1"/>
</dbReference>
<organism evidence="1 2">
    <name type="scientific">Sandaracinobacter neustonicus</name>
    <dbReference type="NCBI Taxonomy" id="1715348"/>
    <lineage>
        <taxon>Bacteria</taxon>
        <taxon>Pseudomonadati</taxon>
        <taxon>Pseudomonadota</taxon>
        <taxon>Alphaproteobacteria</taxon>
        <taxon>Sphingomonadales</taxon>
        <taxon>Sphingosinicellaceae</taxon>
        <taxon>Sandaracinobacter</taxon>
    </lineage>
</organism>
<comment type="caution">
    <text evidence="1">The sequence shown here is derived from an EMBL/GenBank/DDBJ whole genome shotgun (WGS) entry which is preliminary data.</text>
</comment>
<protein>
    <submittedName>
        <fullName evidence="1">ATPase</fullName>
    </submittedName>
</protein>
<dbReference type="InterPro" id="IPR027417">
    <property type="entry name" value="P-loop_NTPase"/>
</dbReference>
<gene>
    <name evidence="1" type="ORF">FJQ54_09190</name>
</gene>
<keyword evidence="2" id="KW-1185">Reference proteome</keyword>
<dbReference type="EMBL" id="VFSU01000024">
    <property type="protein sequence ID" value="TPE61233.1"/>
    <property type="molecule type" value="Genomic_DNA"/>
</dbReference>
<dbReference type="OrthoDB" id="13869at2"/>
<evidence type="ECO:0000313" key="2">
    <source>
        <dbReference type="Proteomes" id="UP000319897"/>
    </source>
</evidence>
<dbReference type="Pfam" id="PF09140">
    <property type="entry name" value="MipZ"/>
    <property type="match status" value="1"/>
</dbReference>
<dbReference type="Proteomes" id="UP000319897">
    <property type="component" value="Unassembled WGS sequence"/>
</dbReference>